<protein>
    <submittedName>
        <fullName evidence="2">Uncharacterized protein</fullName>
    </submittedName>
</protein>
<name>A0A7J6FWA2_CANSA</name>
<dbReference type="EMBL" id="JAATIQ010000165">
    <property type="protein sequence ID" value="KAF4374912.1"/>
    <property type="molecule type" value="Genomic_DNA"/>
</dbReference>
<sequence>MYGQKRRKKEAIEDDLPNNCVGNTGVSQILLGFPLPNLKHATKQRKRNLPVLPPAPVTRTVEEEEEESAIAAERDRDLRFLE</sequence>
<dbReference type="Proteomes" id="UP000583929">
    <property type="component" value="Unassembled WGS sequence"/>
</dbReference>
<evidence type="ECO:0000256" key="1">
    <source>
        <dbReference type="SAM" id="MobiDB-lite"/>
    </source>
</evidence>
<feature type="compositionally biased region" description="Basic and acidic residues" evidence="1">
    <location>
        <begin position="72"/>
        <end position="82"/>
    </location>
</feature>
<evidence type="ECO:0000313" key="2">
    <source>
        <dbReference type="EMBL" id="KAF4374912.1"/>
    </source>
</evidence>
<proteinExistence type="predicted"/>
<comment type="caution">
    <text evidence="2">The sequence shown here is derived from an EMBL/GenBank/DDBJ whole genome shotgun (WGS) entry which is preliminary data.</text>
</comment>
<reference evidence="2 3" key="1">
    <citation type="journal article" date="2020" name="bioRxiv">
        <title>Sequence and annotation of 42 cannabis genomes reveals extensive copy number variation in cannabinoid synthesis and pathogen resistance genes.</title>
        <authorList>
            <person name="Mckernan K.J."/>
            <person name="Helbert Y."/>
            <person name="Kane L.T."/>
            <person name="Ebling H."/>
            <person name="Zhang L."/>
            <person name="Liu B."/>
            <person name="Eaton Z."/>
            <person name="Mclaughlin S."/>
            <person name="Kingan S."/>
            <person name="Baybayan P."/>
            <person name="Concepcion G."/>
            <person name="Jordan M."/>
            <person name="Riva A."/>
            <person name="Barbazuk W."/>
            <person name="Harkins T."/>
        </authorList>
    </citation>
    <scope>NUCLEOTIDE SEQUENCE [LARGE SCALE GENOMIC DNA]</scope>
    <source>
        <strain evidence="3">cv. Jamaican Lion 4</strain>
        <tissue evidence="2">Leaf</tissue>
    </source>
</reference>
<dbReference type="AlphaFoldDB" id="A0A7J6FWA2"/>
<organism evidence="2 3">
    <name type="scientific">Cannabis sativa</name>
    <name type="common">Hemp</name>
    <name type="synonym">Marijuana</name>
    <dbReference type="NCBI Taxonomy" id="3483"/>
    <lineage>
        <taxon>Eukaryota</taxon>
        <taxon>Viridiplantae</taxon>
        <taxon>Streptophyta</taxon>
        <taxon>Embryophyta</taxon>
        <taxon>Tracheophyta</taxon>
        <taxon>Spermatophyta</taxon>
        <taxon>Magnoliopsida</taxon>
        <taxon>eudicotyledons</taxon>
        <taxon>Gunneridae</taxon>
        <taxon>Pentapetalae</taxon>
        <taxon>rosids</taxon>
        <taxon>fabids</taxon>
        <taxon>Rosales</taxon>
        <taxon>Cannabaceae</taxon>
        <taxon>Cannabis</taxon>
    </lineage>
</organism>
<feature type="region of interest" description="Disordered" evidence="1">
    <location>
        <begin position="45"/>
        <end position="82"/>
    </location>
</feature>
<keyword evidence="3" id="KW-1185">Reference proteome</keyword>
<accession>A0A7J6FWA2</accession>
<gene>
    <name evidence="2" type="ORF">G4B88_004663</name>
</gene>
<evidence type="ECO:0000313" key="3">
    <source>
        <dbReference type="Proteomes" id="UP000583929"/>
    </source>
</evidence>